<dbReference type="PANTHER" id="PTHR31616:SF0">
    <property type="entry name" value="GLUCAN 1,4-ALPHA-GLUCOSIDASE"/>
    <property type="match status" value="1"/>
</dbReference>
<dbReference type="EMBL" id="JARRAG010000003">
    <property type="protein sequence ID" value="MDG3008196.1"/>
    <property type="molecule type" value="Genomic_DNA"/>
</dbReference>
<dbReference type="Gene3D" id="1.50.10.10">
    <property type="match status" value="1"/>
</dbReference>
<sequence length="607" mass="67834">MSYRPIEDYGLIGDLHTAALVGQDGSIDWLCYPRFDSPSVFAAILDDRKGGSFRVAPSCPHATRRQLYWPDTNVLITRFLSENGVAEVTDFMPVGVRGRPGAPFLVRKVHVIRGEVPFHLHCRPAFDYARAEHTLRIDGATATFDGPGLALQLAGGVDLEGDGRGVAAEFTLKPGETVAFALREPCDRPFASEEAQELMEAAIAYWQRWLSHCTYMGRWREVVQRSALTLKLLTYEPTGAIVAAPTCGLPEQPGGGRNWDYRFTWIRDAAFTLYGLMRIGFTEEAGRFMSWIEARCHETCGDAPLQVVYGIDGRHDLAEETLGHLDGYRGSRPVRIGNAASGQLQLDLYGELLDAVYLYNKHGNPISYDLWVQLERIVDYVCENWRREDEGIWEARSGRRQYVYSKLMCWVAVDRAIRLADKRSFPADRARWGKARDEIYLDVMQNGWSDTKQSFVQSYGSEVLDASALIMPMVFFLSPTDPRLLKTLDAIRRPFEEGGLASDSLVYRYDPAQSPDGLEGGEGAFNMCSFWMVEALTRAGRADPAYLRDARLKFEHMLGYASHLGLYGEETGSRGEALGNFPQGFTHLALISAAFNLDRSLGGGRPA</sequence>
<dbReference type="PANTHER" id="PTHR31616">
    <property type="entry name" value="TREHALASE"/>
    <property type="match status" value="1"/>
</dbReference>
<evidence type="ECO:0000259" key="1">
    <source>
        <dbReference type="Pfam" id="PF00723"/>
    </source>
</evidence>
<feature type="domain" description="Trehalase-like N-terminal" evidence="2">
    <location>
        <begin position="4"/>
        <end position="146"/>
    </location>
</feature>
<feature type="domain" description="GH15-like" evidence="1">
    <location>
        <begin position="220"/>
        <end position="594"/>
    </location>
</feature>
<keyword evidence="4" id="KW-1185">Reference proteome</keyword>
<reference evidence="3 4" key="1">
    <citation type="submission" date="2023-03" db="EMBL/GenBank/DDBJ databases">
        <title>Paludisphaera mucosa sp. nov. a novel planctomycete from northern fen.</title>
        <authorList>
            <person name="Ivanova A."/>
        </authorList>
    </citation>
    <scope>NUCLEOTIDE SEQUENCE [LARGE SCALE GENOMIC DNA]</scope>
    <source>
        <strain evidence="3 4">Pla2</strain>
    </source>
</reference>
<dbReference type="Pfam" id="PF19291">
    <property type="entry name" value="TREH_N"/>
    <property type="match status" value="1"/>
</dbReference>
<dbReference type="InterPro" id="IPR045582">
    <property type="entry name" value="Trehalase-like_N"/>
</dbReference>
<dbReference type="InterPro" id="IPR012341">
    <property type="entry name" value="6hp_glycosidase-like_sf"/>
</dbReference>
<dbReference type="SUPFAM" id="SSF48208">
    <property type="entry name" value="Six-hairpin glycosidases"/>
    <property type="match status" value="1"/>
</dbReference>
<proteinExistence type="predicted"/>
<organism evidence="3 4">
    <name type="scientific">Paludisphaera mucosa</name>
    <dbReference type="NCBI Taxonomy" id="3030827"/>
    <lineage>
        <taxon>Bacteria</taxon>
        <taxon>Pseudomonadati</taxon>
        <taxon>Planctomycetota</taxon>
        <taxon>Planctomycetia</taxon>
        <taxon>Isosphaerales</taxon>
        <taxon>Isosphaeraceae</taxon>
        <taxon>Paludisphaera</taxon>
    </lineage>
</organism>
<dbReference type="RefSeq" id="WP_277864523.1">
    <property type="nucleotide sequence ID" value="NZ_JARRAG010000003.1"/>
</dbReference>
<evidence type="ECO:0000259" key="2">
    <source>
        <dbReference type="Pfam" id="PF19291"/>
    </source>
</evidence>
<gene>
    <name evidence="3" type="ORF">PZE19_30890</name>
</gene>
<accession>A0ABT6FKT6</accession>
<evidence type="ECO:0000313" key="3">
    <source>
        <dbReference type="EMBL" id="MDG3008196.1"/>
    </source>
</evidence>
<dbReference type="Proteomes" id="UP001216907">
    <property type="component" value="Unassembled WGS sequence"/>
</dbReference>
<comment type="caution">
    <text evidence="3">The sequence shown here is derived from an EMBL/GenBank/DDBJ whole genome shotgun (WGS) entry which is preliminary data.</text>
</comment>
<name>A0ABT6FKT6_9BACT</name>
<dbReference type="Pfam" id="PF00723">
    <property type="entry name" value="Glyco_hydro_15"/>
    <property type="match status" value="1"/>
</dbReference>
<dbReference type="InterPro" id="IPR011613">
    <property type="entry name" value="GH15-like"/>
</dbReference>
<dbReference type="GO" id="GO:0016787">
    <property type="term" value="F:hydrolase activity"/>
    <property type="evidence" value="ECO:0007669"/>
    <property type="project" value="UniProtKB-KW"/>
</dbReference>
<keyword evidence="3" id="KW-0378">Hydrolase</keyword>
<evidence type="ECO:0000313" key="4">
    <source>
        <dbReference type="Proteomes" id="UP001216907"/>
    </source>
</evidence>
<protein>
    <submittedName>
        <fullName evidence="3">Glycoside hydrolase family 15 protein</fullName>
    </submittedName>
</protein>
<dbReference type="InterPro" id="IPR008928">
    <property type="entry name" value="6-hairpin_glycosidase_sf"/>
</dbReference>